<protein>
    <recommendedName>
        <fullName evidence="6">Cytochrome C</fullName>
    </recommendedName>
</protein>
<name>A0AAD1FZB1_SPHMI</name>
<reference evidence="3 5" key="2">
    <citation type="submission" date="2018-10" db="EMBL/GenBank/DDBJ databases">
        <title>Genomic Encyclopedia of Type Strains, Phase IV (KMG-IV): sequencing the most valuable type-strain genomes for metagenomic binning, comparative biology and taxonomic classification.</title>
        <authorList>
            <person name="Goeker M."/>
        </authorList>
    </citation>
    <scope>NUCLEOTIDE SEQUENCE [LARGE SCALE GENOMIC DNA]</scope>
    <source>
        <strain evidence="3 5">DSM 19791</strain>
    </source>
</reference>
<sequence length="150" mass="15818">MRLVALPVLLCVAAVAAHAGGVAPNLSRNGRSAHVNYMTECQGCHLPDGSGQKGSVPSMKAELHRFLTVEGGREFLVQVPGSANSKLSDADLAALLNWLIPKMGGTAADGFQPYTPEEIATYRSQRLVDVTGTRAALVAKFDQPETSSVN</sequence>
<evidence type="ECO:0000313" key="5">
    <source>
        <dbReference type="Proteomes" id="UP000276029"/>
    </source>
</evidence>
<dbReference type="SUPFAM" id="SSF46626">
    <property type="entry name" value="Cytochrome c"/>
    <property type="match status" value="1"/>
</dbReference>
<evidence type="ECO:0000256" key="1">
    <source>
        <dbReference type="SAM" id="SignalP"/>
    </source>
</evidence>
<evidence type="ECO:0008006" key="6">
    <source>
        <dbReference type="Google" id="ProtNLM"/>
    </source>
</evidence>
<dbReference type="GO" id="GO:0020037">
    <property type="term" value="F:heme binding"/>
    <property type="evidence" value="ECO:0007669"/>
    <property type="project" value="InterPro"/>
</dbReference>
<organism evidence="2 4">
    <name type="scientific">Sphingosinicella microcystinivorans</name>
    <dbReference type="NCBI Taxonomy" id="335406"/>
    <lineage>
        <taxon>Bacteria</taxon>
        <taxon>Pseudomonadati</taxon>
        <taxon>Pseudomonadota</taxon>
        <taxon>Alphaproteobacteria</taxon>
        <taxon>Sphingomonadales</taxon>
        <taxon>Sphingosinicellaceae</taxon>
        <taxon>Sphingosinicella</taxon>
    </lineage>
</organism>
<feature type="signal peptide" evidence="1">
    <location>
        <begin position="1"/>
        <end position="19"/>
    </location>
</feature>
<dbReference type="GO" id="GO:0009055">
    <property type="term" value="F:electron transfer activity"/>
    <property type="evidence" value="ECO:0007669"/>
    <property type="project" value="InterPro"/>
</dbReference>
<dbReference type="EMBL" id="RBWX01000008">
    <property type="protein sequence ID" value="RKS88807.1"/>
    <property type="molecule type" value="Genomic_DNA"/>
</dbReference>
<proteinExistence type="predicted"/>
<dbReference type="Proteomes" id="UP000275727">
    <property type="component" value="Chromosome"/>
</dbReference>
<dbReference type="EMBL" id="AP018711">
    <property type="protein sequence ID" value="BBE32563.1"/>
    <property type="molecule type" value="Genomic_DNA"/>
</dbReference>
<dbReference type="InterPro" id="IPR036909">
    <property type="entry name" value="Cyt_c-like_dom_sf"/>
</dbReference>
<dbReference type="AlphaFoldDB" id="A0AAD1FZB1"/>
<gene>
    <name evidence="3" type="ORF">DFR51_2018</name>
    <name evidence="2" type="ORF">SmB9_02210</name>
</gene>
<evidence type="ECO:0000313" key="3">
    <source>
        <dbReference type="EMBL" id="RKS88807.1"/>
    </source>
</evidence>
<accession>A0AAD1FZB1</accession>
<dbReference type="KEGG" id="smic:SmB9_02210"/>
<dbReference type="Gene3D" id="1.10.760.10">
    <property type="entry name" value="Cytochrome c-like domain"/>
    <property type="match status" value="1"/>
</dbReference>
<keyword evidence="1" id="KW-0732">Signal</keyword>
<evidence type="ECO:0000313" key="4">
    <source>
        <dbReference type="Proteomes" id="UP000275727"/>
    </source>
</evidence>
<reference evidence="2 4" key="1">
    <citation type="submission" date="2018-06" db="EMBL/GenBank/DDBJ databases">
        <title>Complete Genome Sequence of the Microcystin-Degrading Bacterium Sphingosinicella microcystinivorans Strain B-9.</title>
        <authorList>
            <person name="Jin H."/>
            <person name="Nishizawa T."/>
            <person name="Guo Y."/>
            <person name="Nishizawa A."/>
            <person name="Park H."/>
            <person name="Kato H."/>
            <person name="Tsuji K."/>
            <person name="Harada K."/>
        </authorList>
    </citation>
    <scope>NUCLEOTIDE SEQUENCE [LARGE SCALE GENOMIC DNA]</scope>
    <source>
        <strain evidence="2 4">B9</strain>
    </source>
</reference>
<dbReference type="Proteomes" id="UP000276029">
    <property type="component" value="Unassembled WGS sequence"/>
</dbReference>
<dbReference type="RefSeq" id="WP_121050539.1">
    <property type="nucleotide sequence ID" value="NZ_AP018711.1"/>
</dbReference>
<evidence type="ECO:0000313" key="2">
    <source>
        <dbReference type="EMBL" id="BBE32563.1"/>
    </source>
</evidence>
<feature type="chain" id="PRO_5042203089" description="Cytochrome C" evidence="1">
    <location>
        <begin position="20"/>
        <end position="150"/>
    </location>
</feature>
<keyword evidence="5" id="KW-1185">Reference proteome</keyword>